<dbReference type="RefSeq" id="WP_317963277.1">
    <property type="nucleotide sequence ID" value="NZ_OX458333.1"/>
</dbReference>
<organism evidence="3 4">
    <name type="scientific">Methylocaldum szegediense</name>
    <dbReference type="NCBI Taxonomy" id="73780"/>
    <lineage>
        <taxon>Bacteria</taxon>
        <taxon>Pseudomonadati</taxon>
        <taxon>Pseudomonadota</taxon>
        <taxon>Gammaproteobacteria</taxon>
        <taxon>Methylococcales</taxon>
        <taxon>Methylococcaceae</taxon>
        <taxon>Methylocaldum</taxon>
    </lineage>
</organism>
<dbReference type="PANTHER" id="PTHR32097:SF3">
    <property type="entry name" value="TELLURITE RESISTANCE PROTEIN"/>
    <property type="match status" value="1"/>
</dbReference>
<dbReference type="InterPro" id="IPR003325">
    <property type="entry name" value="TerD"/>
</dbReference>
<name>A0ABN8X4X7_9GAMM</name>
<accession>A0ABN8X4X7</accession>
<dbReference type="SMART" id="SM00327">
    <property type="entry name" value="VWA"/>
    <property type="match status" value="1"/>
</dbReference>
<reference evidence="3 4" key="1">
    <citation type="submission" date="2023-03" db="EMBL/GenBank/DDBJ databases">
        <authorList>
            <person name="Pearce D."/>
        </authorList>
    </citation>
    <scope>NUCLEOTIDE SEQUENCE [LARGE SCALE GENOMIC DNA]</scope>
    <source>
        <strain evidence="3">Msz</strain>
    </source>
</reference>
<gene>
    <name evidence="3" type="ORF">MSZNOR_3017</name>
</gene>
<protein>
    <submittedName>
        <fullName evidence="3">Stress response protein, TerZ-and CABP1</fullName>
    </submittedName>
</protein>
<dbReference type="Pfam" id="PF02342">
    <property type="entry name" value="TerD"/>
    <property type="match status" value="1"/>
</dbReference>
<dbReference type="InterPro" id="IPR019303">
    <property type="entry name" value="vWA_TerF_C"/>
</dbReference>
<keyword evidence="1" id="KW-0778">Tellurium resistance</keyword>
<dbReference type="CDD" id="cd06974">
    <property type="entry name" value="TerD_like"/>
    <property type="match status" value="1"/>
</dbReference>
<dbReference type="InterPro" id="IPR036465">
    <property type="entry name" value="vWFA_dom_sf"/>
</dbReference>
<evidence type="ECO:0000259" key="2">
    <source>
        <dbReference type="PROSITE" id="PS50234"/>
    </source>
</evidence>
<dbReference type="Gene3D" id="2.60.60.30">
    <property type="entry name" value="sav2460 like domains"/>
    <property type="match status" value="1"/>
</dbReference>
<evidence type="ECO:0000313" key="3">
    <source>
        <dbReference type="EMBL" id="CAI8878595.1"/>
    </source>
</evidence>
<evidence type="ECO:0000256" key="1">
    <source>
        <dbReference type="ARBA" id="ARBA00022686"/>
    </source>
</evidence>
<dbReference type="PROSITE" id="PS50234">
    <property type="entry name" value="VWFA"/>
    <property type="match status" value="1"/>
</dbReference>
<dbReference type="InterPro" id="IPR002035">
    <property type="entry name" value="VWF_A"/>
</dbReference>
<proteinExistence type="predicted"/>
<dbReference type="InterPro" id="IPR051324">
    <property type="entry name" value="Stress/Tellurium_Resist"/>
</dbReference>
<dbReference type="SUPFAM" id="SSF53300">
    <property type="entry name" value="vWA-like"/>
    <property type="match status" value="1"/>
</dbReference>
<dbReference type="Proteomes" id="UP001162030">
    <property type="component" value="Chromosome"/>
</dbReference>
<evidence type="ECO:0000313" key="4">
    <source>
        <dbReference type="Proteomes" id="UP001162030"/>
    </source>
</evidence>
<keyword evidence="4" id="KW-1185">Reference proteome</keyword>
<dbReference type="EMBL" id="OX458333">
    <property type="protein sequence ID" value="CAI8878595.1"/>
    <property type="molecule type" value="Genomic_DNA"/>
</dbReference>
<sequence>MNLSRGQRAKIADLIPNGQTFMVGVTVNAPGLVIDFACFGLDSQGKLSDERYMTFFNQPMTPCGGVGSVTPPGDTTGFSIDLGRLPATIERLTITAAIDGAGTMSAIQSGYVRLLDGSREAARFSFTGADFAEERALMLLEIYRKDGIWRLCALGQGFNGGLAALVRHFGGEVAAGDEAPAKLSLEKKVELHAPQLLSLAKKASISLEKKRLTHVMARVGLVLDASGSMTAQYRKGRVQELVDRILPLAVHFDDDGELDCWIFADRCMELPAATLSNVNGYIAREAPWAGKYFSSSPIGGVNDEPVAINDVIRKYRDTRIPAYVIFISDGGVHKNREIEALIREASKLPIFWQFVGIGGRNYGILEKLDTLSRRFVDNCNFFALDDLHDISESELYDRLLNEFPLWLEQARRKGIVA</sequence>
<dbReference type="Pfam" id="PF10138">
    <property type="entry name" value="vWA-TerF-like"/>
    <property type="match status" value="1"/>
</dbReference>
<dbReference type="PANTHER" id="PTHR32097">
    <property type="entry name" value="CAMP-BINDING PROTEIN 1-RELATED"/>
    <property type="match status" value="1"/>
</dbReference>
<feature type="domain" description="VWFA" evidence="2">
    <location>
        <begin position="218"/>
        <end position="399"/>
    </location>
</feature>